<dbReference type="GO" id="GO:0034220">
    <property type="term" value="P:monoatomic ion transmembrane transport"/>
    <property type="evidence" value="ECO:0007669"/>
    <property type="project" value="UniProtKB-KW"/>
</dbReference>
<keyword evidence="1" id="KW-0406">Ion transport</keyword>
<sequence length="96" mass="11035">MELTELIRDYVATELLSNIELDFLEGELWETTQHIAEINTVIKAPKKICKKLGLDEKSCWHLCCAAVLDSSRPLKNGQNRVDDFKKLINLNEISYI</sequence>
<dbReference type="eggNOG" id="ENOG50321PE">
    <property type="taxonomic scope" value="Bacteria"/>
</dbReference>
<name>A0A0A1ZEA0_PROMR</name>
<accession>A0A0A1ZEA0</accession>
<dbReference type="OrthoDB" id="540655at2"/>
<keyword evidence="1" id="KW-0813">Transport</keyword>
<protein>
    <submittedName>
        <fullName evidence="1">Putative Inward rectifier potassium channel</fullName>
    </submittedName>
</protein>
<reference evidence="2" key="1">
    <citation type="journal article" date="2014" name="Sci. Data">
        <title>Genomes of diverse isolates of the marine cyanobacterium Prochlorococcus.</title>
        <authorList>
            <person name="Biller S."/>
            <person name="Berube P."/>
            <person name="Thompson J."/>
            <person name="Kelly L."/>
            <person name="Roggensack S."/>
            <person name="Awad L."/>
            <person name="Roache-Johnson K."/>
            <person name="Ding H."/>
            <person name="Giovannoni S.J."/>
            <person name="Moore L.R."/>
            <person name="Chisholm S.W."/>
        </authorList>
    </citation>
    <scope>NUCLEOTIDE SEQUENCE [LARGE SCALE GENOMIC DNA]</scope>
    <source>
        <strain evidence="2">GP2</strain>
    </source>
</reference>
<dbReference type="Proteomes" id="UP000030598">
    <property type="component" value="Unassembled WGS sequence"/>
</dbReference>
<gene>
    <name evidence="1" type="ORF">EU91_1345</name>
</gene>
<organism evidence="1 2">
    <name type="scientific">Prochlorococcus marinus str. GP2</name>
    <dbReference type="NCBI Taxonomy" id="59925"/>
    <lineage>
        <taxon>Bacteria</taxon>
        <taxon>Bacillati</taxon>
        <taxon>Cyanobacteriota</taxon>
        <taxon>Cyanophyceae</taxon>
        <taxon>Synechococcales</taxon>
        <taxon>Prochlorococcaceae</taxon>
        <taxon>Prochlorococcus</taxon>
    </lineage>
</organism>
<dbReference type="AlphaFoldDB" id="A0A0A1ZEA0"/>
<dbReference type="RefSeq" id="WP_032524785.1">
    <property type="nucleotide sequence ID" value="NZ_CP138934.1"/>
</dbReference>
<dbReference type="EMBL" id="JNAH01000007">
    <property type="protein sequence ID" value="KGF86583.1"/>
    <property type="molecule type" value="Genomic_DNA"/>
</dbReference>
<evidence type="ECO:0000313" key="2">
    <source>
        <dbReference type="Proteomes" id="UP000030598"/>
    </source>
</evidence>
<proteinExistence type="predicted"/>
<dbReference type="STRING" id="59925.EU91_1345"/>
<evidence type="ECO:0000313" key="1">
    <source>
        <dbReference type="EMBL" id="KGF86583.1"/>
    </source>
</evidence>
<comment type="caution">
    <text evidence="1">The sequence shown here is derived from an EMBL/GenBank/DDBJ whole genome shotgun (WGS) entry which is preliminary data.</text>
</comment>
<keyword evidence="1" id="KW-0407">Ion channel</keyword>